<keyword evidence="12" id="KW-1185">Reference proteome</keyword>
<feature type="transmembrane region" description="Helical" evidence="9">
    <location>
        <begin position="401"/>
        <end position="421"/>
    </location>
</feature>
<dbReference type="GO" id="GO:0016020">
    <property type="term" value="C:membrane"/>
    <property type="evidence" value="ECO:0007669"/>
    <property type="project" value="UniProtKB-SubCell"/>
</dbReference>
<evidence type="ECO:0000256" key="6">
    <source>
        <dbReference type="ARBA" id="ARBA00023136"/>
    </source>
</evidence>
<sequence length="626" mass="70846">MADIQSAPPKYTAGDEKPRSSTAEHVDLNQNLQARIKNPLEGIPRDELMADVERWAERRGLTEHIPMIKKGALVAQNPHSIRDIDGDEKLTDREVEVLEREVTHRWHMPRKLLMTIVTCSIGAAVQGWDQTGSNGANLWFPNYYGIGTHSTRDRLLVGVVNAGPYIGSAFIGCWLSDPINNWFGRRGVIFFSAHFCIWPVIGSAFSHTWQQQLANRLLMGIGMGVKASTVPIYAAENAPASIRGALVMSWQMWTAFGIFLGTAFNLAVFHVADINWRLMLGAPFLPAVPLLLLIYTCPESPRWLMKKNRYPEAWKSMSQLRFEQIQVARDMYYISAQLEIEEQLIGKTNYISRFTQLFTIPRVRRANLAAFTVMIAQQMCGINIIAFYSTTVFQDAGMSDFRAMLGSFGFGLVNWIFAFPAFWTIDTFGRRSLLLFTFPQMTWTLLAAGLCTLIDTRFETARTALVCLFVFLFGAFYSPGEGPVPFTYSAEVYPLSHRETGMGFAVATCLFWAAVLSMSFPFLLDRLSTVGAFGLYAGFNVVAFVMIFFLVPETKQKTLEELDYVFAVPVRKFAKYQLGTALPWWIKRYIFWQRDAKLKPLYHTDNDPVSNSSDIESPTESEKRMS</sequence>
<dbReference type="NCBIfam" id="TIGR00879">
    <property type="entry name" value="SP"/>
    <property type="match status" value="1"/>
</dbReference>
<dbReference type="InterPro" id="IPR050814">
    <property type="entry name" value="Myo-inositol_Transporter"/>
</dbReference>
<dbReference type="InterPro" id="IPR003663">
    <property type="entry name" value="Sugar/inositol_transpt"/>
</dbReference>
<evidence type="ECO:0000313" key="12">
    <source>
        <dbReference type="Proteomes" id="UP000777438"/>
    </source>
</evidence>
<comment type="similarity">
    <text evidence="2 7">Belongs to the major facilitator superfamily. Sugar transporter (TC 2.A.1.1) family.</text>
</comment>
<feature type="transmembrane region" description="Helical" evidence="9">
    <location>
        <begin position="368"/>
        <end position="389"/>
    </location>
</feature>
<dbReference type="Pfam" id="PF00083">
    <property type="entry name" value="Sugar_tr"/>
    <property type="match status" value="1"/>
</dbReference>
<reference evidence="11 12" key="1">
    <citation type="journal article" date="2021" name="Nat. Commun.">
        <title>Genetic determinants of endophytism in the Arabidopsis root mycobiome.</title>
        <authorList>
            <person name="Mesny F."/>
            <person name="Miyauchi S."/>
            <person name="Thiergart T."/>
            <person name="Pickel B."/>
            <person name="Atanasova L."/>
            <person name="Karlsson M."/>
            <person name="Huettel B."/>
            <person name="Barry K.W."/>
            <person name="Haridas S."/>
            <person name="Chen C."/>
            <person name="Bauer D."/>
            <person name="Andreopoulos W."/>
            <person name="Pangilinan J."/>
            <person name="LaButti K."/>
            <person name="Riley R."/>
            <person name="Lipzen A."/>
            <person name="Clum A."/>
            <person name="Drula E."/>
            <person name="Henrissat B."/>
            <person name="Kohler A."/>
            <person name="Grigoriev I.V."/>
            <person name="Martin F.M."/>
            <person name="Hacquard S."/>
        </authorList>
    </citation>
    <scope>NUCLEOTIDE SEQUENCE [LARGE SCALE GENOMIC DNA]</scope>
    <source>
        <strain evidence="11 12">MPI-CAGE-CH-0241</strain>
    </source>
</reference>
<dbReference type="PANTHER" id="PTHR48020:SF40">
    <property type="entry name" value="MAJOR FACILITATOR SUPERFAMILY (MFS) PROFILE DOMAIN-CONTAINING PROTEIN"/>
    <property type="match status" value="1"/>
</dbReference>
<evidence type="ECO:0000256" key="9">
    <source>
        <dbReference type="SAM" id="Phobius"/>
    </source>
</evidence>
<feature type="transmembrane region" description="Helical" evidence="9">
    <location>
        <begin position="217"/>
        <end position="235"/>
    </location>
</feature>
<protein>
    <recommendedName>
        <fullName evidence="10">Major facilitator superfamily (MFS) profile domain-containing protein</fullName>
    </recommendedName>
</protein>
<dbReference type="EMBL" id="JAGPYM010000003">
    <property type="protein sequence ID" value="KAH6896699.1"/>
    <property type="molecule type" value="Genomic_DNA"/>
</dbReference>
<keyword evidence="3 7" id="KW-0813">Transport</keyword>
<feature type="domain" description="Major facilitator superfamily (MFS) profile" evidence="10">
    <location>
        <begin position="115"/>
        <end position="555"/>
    </location>
</feature>
<gene>
    <name evidence="11" type="ORF">B0T10DRAFT_162415</name>
</gene>
<proteinExistence type="inferred from homology"/>
<keyword evidence="5 9" id="KW-1133">Transmembrane helix</keyword>
<evidence type="ECO:0000256" key="8">
    <source>
        <dbReference type="SAM" id="MobiDB-lite"/>
    </source>
</evidence>
<feature type="transmembrane region" description="Helical" evidence="9">
    <location>
        <begin position="247"/>
        <end position="272"/>
    </location>
</feature>
<dbReference type="PANTHER" id="PTHR48020">
    <property type="entry name" value="PROTON MYO-INOSITOL COTRANSPORTER"/>
    <property type="match status" value="1"/>
</dbReference>
<accession>A0A9P8WCX1</accession>
<organism evidence="11 12">
    <name type="scientific">Thelonectria olida</name>
    <dbReference type="NCBI Taxonomy" id="1576542"/>
    <lineage>
        <taxon>Eukaryota</taxon>
        <taxon>Fungi</taxon>
        <taxon>Dikarya</taxon>
        <taxon>Ascomycota</taxon>
        <taxon>Pezizomycotina</taxon>
        <taxon>Sordariomycetes</taxon>
        <taxon>Hypocreomycetidae</taxon>
        <taxon>Hypocreales</taxon>
        <taxon>Nectriaceae</taxon>
        <taxon>Thelonectria</taxon>
    </lineage>
</organism>
<evidence type="ECO:0000313" key="11">
    <source>
        <dbReference type="EMBL" id="KAH6896699.1"/>
    </source>
</evidence>
<dbReference type="GO" id="GO:0015798">
    <property type="term" value="P:myo-inositol transport"/>
    <property type="evidence" value="ECO:0007669"/>
    <property type="project" value="UniProtKB-ARBA"/>
</dbReference>
<keyword evidence="4 9" id="KW-0812">Transmembrane</keyword>
<comment type="caution">
    <text evidence="11">The sequence shown here is derived from an EMBL/GenBank/DDBJ whole genome shotgun (WGS) entry which is preliminary data.</text>
</comment>
<dbReference type="InterPro" id="IPR036259">
    <property type="entry name" value="MFS_trans_sf"/>
</dbReference>
<dbReference type="SUPFAM" id="SSF103473">
    <property type="entry name" value="MFS general substrate transporter"/>
    <property type="match status" value="1"/>
</dbReference>
<dbReference type="Proteomes" id="UP000777438">
    <property type="component" value="Unassembled WGS sequence"/>
</dbReference>
<dbReference type="InterPro" id="IPR005828">
    <property type="entry name" value="MFS_sugar_transport-like"/>
</dbReference>
<keyword evidence="6 9" id="KW-0472">Membrane</keyword>
<feature type="transmembrane region" description="Helical" evidence="9">
    <location>
        <begin position="501"/>
        <end position="524"/>
    </location>
</feature>
<dbReference type="PROSITE" id="PS50850">
    <property type="entry name" value="MFS"/>
    <property type="match status" value="1"/>
</dbReference>
<evidence type="ECO:0000256" key="5">
    <source>
        <dbReference type="ARBA" id="ARBA00022989"/>
    </source>
</evidence>
<evidence type="ECO:0000256" key="7">
    <source>
        <dbReference type="RuleBase" id="RU003346"/>
    </source>
</evidence>
<dbReference type="AlphaFoldDB" id="A0A9P8WCX1"/>
<dbReference type="PROSITE" id="PS00217">
    <property type="entry name" value="SUGAR_TRANSPORT_2"/>
    <property type="match status" value="1"/>
</dbReference>
<dbReference type="InterPro" id="IPR005829">
    <property type="entry name" value="Sugar_transporter_CS"/>
</dbReference>
<dbReference type="GO" id="GO:0015791">
    <property type="term" value="P:polyol transmembrane transport"/>
    <property type="evidence" value="ECO:0007669"/>
    <property type="project" value="UniProtKB-ARBA"/>
</dbReference>
<name>A0A9P8WCX1_9HYPO</name>
<dbReference type="OrthoDB" id="5290825at2759"/>
<feature type="transmembrane region" description="Helical" evidence="9">
    <location>
        <begin position="433"/>
        <end position="455"/>
    </location>
</feature>
<feature type="transmembrane region" description="Helical" evidence="9">
    <location>
        <begin position="155"/>
        <end position="175"/>
    </location>
</feature>
<comment type="subcellular location">
    <subcellularLocation>
        <location evidence="1">Membrane</location>
        <topology evidence="1">Multi-pass membrane protein</topology>
    </subcellularLocation>
</comment>
<evidence type="ECO:0000259" key="10">
    <source>
        <dbReference type="PROSITE" id="PS50850"/>
    </source>
</evidence>
<feature type="transmembrane region" description="Helical" evidence="9">
    <location>
        <begin position="530"/>
        <end position="551"/>
    </location>
</feature>
<feature type="compositionally biased region" description="Basic and acidic residues" evidence="8">
    <location>
        <begin position="13"/>
        <end position="22"/>
    </location>
</feature>
<dbReference type="FunFam" id="1.20.1250.20:FF:000100">
    <property type="entry name" value="MFS sugar transporter, putative"/>
    <property type="match status" value="1"/>
</dbReference>
<evidence type="ECO:0000256" key="2">
    <source>
        <dbReference type="ARBA" id="ARBA00010992"/>
    </source>
</evidence>
<evidence type="ECO:0000256" key="1">
    <source>
        <dbReference type="ARBA" id="ARBA00004141"/>
    </source>
</evidence>
<dbReference type="InterPro" id="IPR020846">
    <property type="entry name" value="MFS_dom"/>
</dbReference>
<dbReference type="GO" id="GO:0022857">
    <property type="term" value="F:transmembrane transporter activity"/>
    <property type="evidence" value="ECO:0007669"/>
    <property type="project" value="InterPro"/>
</dbReference>
<dbReference type="Gene3D" id="1.20.1250.20">
    <property type="entry name" value="MFS general substrate transporter like domains"/>
    <property type="match status" value="1"/>
</dbReference>
<feature type="transmembrane region" description="Helical" evidence="9">
    <location>
        <begin position="461"/>
        <end position="480"/>
    </location>
</feature>
<feature type="transmembrane region" description="Helical" evidence="9">
    <location>
        <begin position="187"/>
        <end position="205"/>
    </location>
</feature>
<feature type="region of interest" description="Disordered" evidence="8">
    <location>
        <begin position="1"/>
        <end position="22"/>
    </location>
</feature>
<dbReference type="PRINTS" id="PR00171">
    <property type="entry name" value="SUGRTRNSPORT"/>
</dbReference>
<evidence type="ECO:0000256" key="3">
    <source>
        <dbReference type="ARBA" id="ARBA00022448"/>
    </source>
</evidence>
<evidence type="ECO:0000256" key="4">
    <source>
        <dbReference type="ARBA" id="ARBA00022692"/>
    </source>
</evidence>